<dbReference type="PROSITE" id="PS50930">
    <property type="entry name" value="HTH_LYTTR"/>
    <property type="match status" value="1"/>
</dbReference>
<dbReference type="Gene3D" id="2.40.50.1020">
    <property type="entry name" value="LytTr DNA-binding domain"/>
    <property type="match status" value="1"/>
</dbReference>
<accession>A0A645B5Y8</accession>
<comment type="caution">
    <text evidence="2">The sequence shown here is derived from an EMBL/GenBank/DDBJ whole genome shotgun (WGS) entry which is preliminary data.</text>
</comment>
<feature type="domain" description="HTH LytTR-type" evidence="1">
    <location>
        <begin position="1"/>
        <end position="68"/>
    </location>
</feature>
<dbReference type="InterPro" id="IPR007492">
    <property type="entry name" value="LytTR_DNA-bd_dom"/>
</dbReference>
<dbReference type="SMART" id="SM00850">
    <property type="entry name" value="LytTR"/>
    <property type="match status" value="1"/>
</dbReference>
<sequence length="72" mass="8503">MSSGIVDFYDKLDELEKNLPSFFVRIHQRYLVNLNYVSSVESNKLVINNEILPISRGRYNSFMVEFAKIMLR</sequence>
<dbReference type="Pfam" id="PF04397">
    <property type="entry name" value="LytTR"/>
    <property type="match status" value="1"/>
</dbReference>
<dbReference type="GO" id="GO:0003677">
    <property type="term" value="F:DNA binding"/>
    <property type="evidence" value="ECO:0007669"/>
    <property type="project" value="InterPro"/>
</dbReference>
<dbReference type="AlphaFoldDB" id="A0A645B5Y8"/>
<gene>
    <name evidence="2" type="ORF">SDC9_103965</name>
</gene>
<organism evidence="2">
    <name type="scientific">bioreactor metagenome</name>
    <dbReference type="NCBI Taxonomy" id="1076179"/>
    <lineage>
        <taxon>unclassified sequences</taxon>
        <taxon>metagenomes</taxon>
        <taxon>ecological metagenomes</taxon>
    </lineage>
</organism>
<protein>
    <recommendedName>
        <fullName evidence="1">HTH LytTR-type domain-containing protein</fullName>
    </recommendedName>
</protein>
<proteinExistence type="predicted"/>
<name>A0A645B5Y8_9ZZZZ</name>
<evidence type="ECO:0000313" key="2">
    <source>
        <dbReference type="EMBL" id="MPM57144.1"/>
    </source>
</evidence>
<evidence type="ECO:0000259" key="1">
    <source>
        <dbReference type="PROSITE" id="PS50930"/>
    </source>
</evidence>
<reference evidence="2" key="1">
    <citation type="submission" date="2019-08" db="EMBL/GenBank/DDBJ databases">
        <authorList>
            <person name="Kucharzyk K."/>
            <person name="Murdoch R.W."/>
            <person name="Higgins S."/>
            <person name="Loffler F."/>
        </authorList>
    </citation>
    <scope>NUCLEOTIDE SEQUENCE</scope>
</reference>
<dbReference type="EMBL" id="VSSQ01016113">
    <property type="protein sequence ID" value="MPM57144.1"/>
    <property type="molecule type" value="Genomic_DNA"/>
</dbReference>